<name>A0A0G2A2C5_9BACT</name>
<dbReference type="EMBL" id="LCRM01000056">
    <property type="protein sequence ID" value="KKW35012.1"/>
    <property type="molecule type" value="Genomic_DNA"/>
</dbReference>
<gene>
    <name evidence="1" type="ORF">UY81_C0056G0008</name>
</gene>
<sequence length="270" mass="30553">MSLFETLEVKAKRKRRRIGISILNWNDSIRDSLNKAKAIADIVVYGQPNFGFEGVENDDQEAVGRQMVKDLKAGKIDQFVRGQVDDFGTVDEFKRQFGVPKDMKRLGFGLMRDAHQREFWFLLISNPEGQTLEDKIRYAVGATQWLYETFPDFKPKVAVMATCRPGSYGRDPVMSKSYDEAEAVVKHLTDKDVEAKNVHIEIENAVQWANVIMAANGTIGNQIFRAILYLGGGQNLACPTVFPGYGQYEDDSRNEQDWYPHIVAAAAYVE</sequence>
<comment type="caution">
    <text evidence="1">The sequence shown here is derived from an EMBL/GenBank/DDBJ whole genome shotgun (WGS) entry which is preliminary data.</text>
</comment>
<evidence type="ECO:0000313" key="2">
    <source>
        <dbReference type="Proteomes" id="UP000034290"/>
    </source>
</evidence>
<organism evidence="1 2">
    <name type="scientific">Candidatus Giovannonibacteria bacterium GW2011_GWA2_53_7</name>
    <dbReference type="NCBI Taxonomy" id="1618650"/>
    <lineage>
        <taxon>Bacteria</taxon>
        <taxon>Candidatus Giovannoniibacteriota</taxon>
    </lineage>
</organism>
<dbReference type="AlphaFoldDB" id="A0A0G2A2C5"/>
<dbReference type="Proteomes" id="UP000034290">
    <property type="component" value="Unassembled WGS sequence"/>
</dbReference>
<accession>A0A0G2A2C5</accession>
<reference evidence="1 2" key="1">
    <citation type="journal article" date="2015" name="Nature">
        <title>rRNA introns, odd ribosomes, and small enigmatic genomes across a large radiation of phyla.</title>
        <authorList>
            <person name="Brown C.T."/>
            <person name="Hug L.A."/>
            <person name="Thomas B.C."/>
            <person name="Sharon I."/>
            <person name="Castelle C.J."/>
            <person name="Singh A."/>
            <person name="Wilkins M.J."/>
            <person name="Williams K.H."/>
            <person name="Banfield J.F."/>
        </authorList>
    </citation>
    <scope>NUCLEOTIDE SEQUENCE [LARGE SCALE GENOMIC DNA]</scope>
</reference>
<evidence type="ECO:0000313" key="1">
    <source>
        <dbReference type="EMBL" id="KKW35012.1"/>
    </source>
</evidence>
<proteinExistence type="predicted"/>
<protein>
    <submittedName>
        <fullName evidence="1">Uncharacterized protein</fullName>
    </submittedName>
</protein>